<dbReference type="Proteomes" id="UP001165083">
    <property type="component" value="Unassembled WGS sequence"/>
</dbReference>
<dbReference type="OrthoDB" id="98055at2759"/>
<dbReference type="SMART" id="SM00028">
    <property type="entry name" value="TPR"/>
    <property type="match status" value="3"/>
</dbReference>
<name>A0A9W6TJP0_9STRA</name>
<evidence type="ECO:0000313" key="2">
    <source>
        <dbReference type="EMBL" id="GMF14106.1"/>
    </source>
</evidence>
<dbReference type="Pfam" id="PF13181">
    <property type="entry name" value="TPR_8"/>
    <property type="match status" value="1"/>
</dbReference>
<keyword evidence="1" id="KW-0802">TPR repeat</keyword>
<comment type="caution">
    <text evidence="2">The sequence shown here is derived from an EMBL/GenBank/DDBJ whole genome shotgun (WGS) entry which is preliminary data.</text>
</comment>
<dbReference type="Gene3D" id="1.25.40.10">
    <property type="entry name" value="Tetratricopeptide repeat domain"/>
    <property type="match status" value="1"/>
</dbReference>
<dbReference type="InterPro" id="IPR019734">
    <property type="entry name" value="TPR_rpt"/>
</dbReference>
<dbReference type="AlphaFoldDB" id="A0A9W6TJP0"/>
<sequence length="430" mass="48888">MQEASPPRLEEGRLVRVEWNTEQQTFVVYAAESITDQFPAPAFESPPRSFVYQKDEDNAERDVAKLATQFQEIRNEFVELTDIQGLRTQAMITILSSQEPQRRLPAFLVKWQNVLNSIGERVDAISSTAHVDYCQELIVLARSWKLIGDITQARFTLGKCLEITRRHLEAPLPGAVVPTTESLRCVAVTAKNCLLECVAIQTSLERNKELFDRREAPPHILTSLSRDFWLLIRQTPFSIEIALLLAQSLMKQRQFDVVARFLEHWAIGREHPAMTLVRARALAYTGFYRQSLEIVQVFFDQQTKPNDDTVSDKALKAYHNRLKDILVQHEKADESLRLEQYKDAADGYDKCLAIADSVDHKQIGALLFGRGNALIGLGSLHPAINDLRKSLSLDPTNKLTSVRLQTVCLREETDRIKTELLRNRAAVKLA</sequence>
<evidence type="ECO:0000313" key="3">
    <source>
        <dbReference type="Proteomes" id="UP001165083"/>
    </source>
</evidence>
<dbReference type="EMBL" id="BSXW01000182">
    <property type="protein sequence ID" value="GMF14106.1"/>
    <property type="molecule type" value="Genomic_DNA"/>
</dbReference>
<keyword evidence="3" id="KW-1185">Reference proteome</keyword>
<dbReference type="SUPFAM" id="SSF48452">
    <property type="entry name" value="TPR-like"/>
    <property type="match status" value="1"/>
</dbReference>
<gene>
    <name evidence="2" type="ORF">Plil01_000451300</name>
</gene>
<protein>
    <submittedName>
        <fullName evidence="2">Unnamed protein product</fullName>
    </submittedName>
</protein>
<evidence type="ECO:0000256" key="1">
    <source>
        <dbReference type="PROSITE-ProRule" id="PRU00339"/>
    </source>
</evidence>
<accession>A0A9W6TJP0</accession>
<dbReference type="InterPro" id="IPR011990">
    <property type="entry name" value="TPR-like_helical_dom_sf"/>
</dbReference>
<feature type="repeat" description="TPR" evidence="1">
    <location>
        <begin position="364"/>
        <end position="397"/>
    </location>
</feature>
<reference evidence="2" key="1">
    <citation type="submission" date="2023-04" db="EMBL/GenBank/DDBJ databases">
        <title>Phytophthora lilii NBRC 32176.</title>
        <authorList>
            <person name="Ichikawa N."/>
            <person name="Sato H."/>
            <person name="Tonouchi N."/>
        </authorList>
    </citation>
    <scope>NUCLEOTIDE SEQUENCE</scope>
    <source>
        <strain evidence="2">NBRC 32176</strain>
    </source>
</reference>
<dbReference type="PROSITE" id="PS50005">
    <property type="entry name" value="TPR"/>
    <property type="match status" value="1"/>
</dbReference>
<organism evidence="2 3">
    <name type="scientific">Phytophthora lilii</name>
    <dbReference type="NCBI Taxonomy" id="2077276"/>
    <lineage>
        <taxon>Eukaryota</taxon>
        <taxon>Sar</taxon>
        <taxon>Stramenopiles</taxon>
        <taxon>Oomycota</taxon>
        <taxon>Peronosporomycetes</taxon>
        <taxon>Peronosporales</taxon>
        <taxon>Peronosporaceae</taxon>
        <taxon>Phytophthora</taxon>
    </lineage>
</organism>
<proteinExistence type="predicted"/>